<dbReference type="AlphaFoldDB" id="A0A7V3ZV40"/>
<gene>
    <name evidence="1" type="ORF">ENU74_03975</name>
</gene>
<comment type="caution">
    <text evidence="1">The sequence shown here is derived from an EMBL/GenBank/DDBJ whole genome shotgun (WGS) entry which is preliminary data.</text>
</comment>
<accession>A0A7V3ZV40</accession>
<reference evidence="1" key="1">
    <citation type="journal article" date="2020" name="mSystems">
        <title>Genome- and Community-Level Interaction Insights into Carbon Utilization and Element Cycling Functions of Hydrothermarchaeota in Hydrothermal Sediment.</title>
        <authorList>
            <person name="Zhou Z."/>
            <person name="Liu Y."/>
            <person name="Xu W."/>
            <person name="Pan J."/>
            <person name="Luo Z.H."/>
            <person name="Li M."/>
        </authorList>
    </citation>
    <scope>NUCLEOTIDE SEQUENCE [LARGE SCALE GENOMIC DNA]</scope>
    <source>
        <strain evidence="1">SpSt-697</strain>
    </source>
</reference>
<dbReference type="EMBL" id="DTDR01000101">
    <property type="protein sequence ID" value="HGK63731.1"/>
    <property type="molecule type" value="Genomic_DNA"/>
</dbReference>
<name>A0A7V3ZV40_UNCW3</name>
<evidence type="ECO:0000313" key="1">
    <source>
        <dbReference type="EMBL" id="HGK63731.1"/>
    </source>
</evidence>
<sequence length="129" mass="15129">MPLIFFSFFARPEIKITVDKIYYFSPRIDAKHSIVIDLPSHPHCYQALVGVYNSGKKKFILKDVILNIENFTLPCVNHQILEIKPDEYKQFLWIFPAPLFLTKQKGKFILTLIDNKNRKFSIAGRFPKI</sequence>
<proteinExistence type="predicted"/>
<organism evidence="1">
    <name type="scientific">candidate division WOR-3 bacterium</name>
    <dbReference type="NCBI Taxonomy" id="2052148"/>
    <lineage>
        <taxon>Bacteria</taxon>
        <taxon>Bacteria division WOR-3</taxon>
    </lineage>
</organism>
<protein>
    <submittedName>
        <fullName evidence="1">Uncharacterized protein</fullName>
    </submittedName>
</protein>